<dbReference type="AlphaFoldDB" id="A0A4V2MVX0"/>
<protein>
    <submittedName>
        <fullName evidence="2">Uncharacterized protein</fullName>
    </submittedName>
</protein>
<sequence length="1076" mass="122304">MDQRPGDLPLVRWQAGDPEGSKPQFGHPPTTIFARAFDDRGYPIIKSIDWDAVVGYEPHQATSWILYLHGLKDARIHSLLHSLEWAMEGRGLVFPQWPALRSSGLIHACMGILLQPGMFSDRDPWSTSFTSNIYGLKIYYLLGLCIQISMAERQYLYDPSCVSELYDIREPFFQFVWDKRHLLDHVYRQNEKFKYYLLFAKSASLAVVWLRRILLTVNPNLPPLPLCMAHTLLHVWPFMASRPSSLLVIRTLYHILRWEIQDFDAFFDSYFQQVDPKNDRDPDHMIIIGMLGVKLQDKHIFGDAAFEIAFVTDAIVASQIARVAQYPRAIGLIPGYISWLHRQMCSSTSEQFTTSDYLALFLSTMRTLVKAAPDMVSKQIKMFAFQLDVVSLLGFALVLTVKDKVGLELDTVVDLLKILEEPLVQSLRQYRHPRNDYQYFTDILCTSEPIWHDVLAELRAIHPDDDAQEELQATGIKAWRGLGMATDALSATVSSSSGMIPPQTSFASAWDADGSPVTTSIDWQKVVDLETSHVASWILYLHRRRDPQIKVLLPYASDGMRVDMGCVPAQWPAYRESRLMLVCMEILTEQDMFKDRGGTPWTFTCTAYGLQIFALLSFCIRHVYYSKGSDRQNLPLMRDVFLRRESFFQFLWDKRHLTESKFVGFEDETSIGFRLISQTSLVWLQRIFLQSFNHLTPLSDRAAHTLLYHWVYSPNGDMYKNSCIGTLLGFMLGDEENVHEFVDAYFRDADDAHIQRLVAHLCSHVQADNDDTPDEEPFAAYYVLTNVIIHKADVVASMKLPNECELFPSLLIGYHRQMCHPTGEMIKIADRLAPFLSALQALYKVIPASMNEQVDAYAGPIDFISVLGTTLVRAIKTKHDAWFELAIHLLGRVQVPLKRSLEEHGDARKAPGNTTPQVHLDEMGEDTPDTTAMFSRDHDELSLPTPPLTEFAQQDDCNMDGTPVTASIEWQKDVVYGLDLLAILFECLRALMVMDRGVVEVSLISELPEIMSQVEQPENGGIFLLLPIIQALMNGAPEYINKQILHAGDLDFVSFLGAQLKMALSGKLSDAKNLVY</sequence>
<gene>
    <name evidence="2" type="ORF">EIP91_004948</name>
</gene>
<evidence type="ECO:0000256" key="1">
    <source>
        <dbReference type="SAM" id="MobiDB-lite"/>
    </source>
</evidence>
<evidence type="ECO:0000313" key="2">
    <source>
        <dbReference type="EMBL" id="TCD63797.1"/>
    </source>
</evidence>
<reference evidence="2 3" key="1">
    <citation type="submission" date="2018-11" db="EMBL/GenBank/DDBJ databases">
        <title>Genome assembly of Steccherinum ochraceum LE-BIN_3174, the white-rot fungus of the Steccherinaceae family (The Residual Polyporoid clade, Polyporales, Basidiomycota).</title>
        <authorList>
            <person name="Fedorova T.V."/>
            <person name="Glazunova O.A."/>
            <person name="Landesman E.O."/>
            <person name="Moiseenko K.V."/>
            <person name="Psurtseva N.V."/>
            <person name="Savinova O.S."/>
            <person name="Shakhova N.V."/>
            <person name="Tyazhelova T.V."/>
            <person name="Vasina D.V."/>
        </authorList>
    </citation>
    <scope>NUCLEOTIDE SEQUENCE [LARGE SCALE GENOMIC DNA]</scope>
    <source>
        <strain evidence="2 3">LE-BIN_3174</strain>
    </source>
</reference>
<keyword evidence="3" id="KW-1185">Reference proteome</keyword>
<dbReference type="Proteomes" id="UP000292702">
    <property type="component" value="Unassembled WGS sequence"/>
</dbReference>
<dbReference type="EMBL" id="RWJN01000275">
    <property type="protein sequence ID" value="TCD63797.1"/>
    <property type="molecule type" value="Genomic_DNA"/>
</dbReference>
<comment type="caution">
    <text evidence="2">The sequence shown here is derived from an EMBL/GenBank/DDBJ whole genome shotgun (WGS) entry which is preliminary data.</text>
</comment>
<evidence type="ECO:0000313" key="3">
    <source>
        <dbReference type="Proteomes" id="UP000292702"/>
    </source>
</evidence>
<accession>A0A4V2MVX0</accession>
<proteinExistence type="predicted"/>
<name>A0A4V2MVX0_9APHY</name>
<organism evidence="2 3">
    <name type="scientific">Steccherinum ochraceum</name>
    <dbReference type="NCBI Taxonomy" id="92696"/>
    <lineage>
        <taxon>Eukaryota</taxon>
        <taxon>Fungi</taxon>
        <taxon>Dikarya</taxon>
        <taxon>Basidiomycota</taxon>
        <taxon>Agaricomycotina</taxon>
        <taxon>Agaricomycetes</taxon>
        <taxon>Polyporales</taxon>
        <taxon>Steccherinaceae</taxon>
        <taxon>Steccherinum</taxon>
    </lineage>
</organism>
<feature type="region of interest" description="Disordered" evidence="1">
    <location>
        <begin position="1"/>
        <end position="25"/>
    </location>
</feature>